<keyword evidence="19" id="KW-1185">Reference proteome</keyword>
<evidence type="ECO:0000256" key="8">
    <source>
        <dbReference type="ARBA" id="ARBA00022964"/>
    </source>
</evidence>
<organism evidence="18 19">
    <name type="scientific">Sporothrix epigloea</name>
    <dbReference type="NCBI Taxonomy" id="1892477"/>
    <lineage>
        <taxon>Eukaryota</taxon>
        <taxon>Fungi</taxon>
        <taxon>Dikarya</taxon>
        <taxon>Ascomycota</taxon>
        <taxon>Pezizomycotina</taxon>
        <taxon>Sordariomycetes</taxon>
        <taxon>Sordariomycetidae</taxon>
        <taxon>Ophiostomatales</taxon>
        <taxon>Ophiostomataceae</taxon>
        <taxon>Sporothrix</taxon>
    </lineage>
</organism>
<name>A0ABP0DDN2_9PEZI</name>
<dbReference type="Proteomes" id="UP001642502">
    <property type="component" value="Unassembled WGS sequence"/>
</dbReference>
<evidence type="ECO:0000256" key="9">
    <source>
        <dbReference type="ARBA" id="ARBA00023002"/>
    </source>
</evidence>
<dbReference type="PANTHER" id="PTHR10696">
    <property type="entry name" value="GAMMA-BUTYROBETAINE HYDROXYLASE-RELATED"/>
    <property type="match status" value="1"/>
</dbReference>
<comment type="caution">
    <text evidence="18">The sequence shown here is derived from an EMBL/GenBank/DDBJ whole genome shotgun (WGS) entry which is preliminary data.</text>
</comment>
<evidence type="ECO:0000256" key="2">
    <source>
        <dbReference type="ARBA" id="ARBA00001961"/>
    </source>
</evidence>
<evidence type="ECO:0000256" key="6">
    <source>
        <dbReference type="ARBA" id="ARBA00022723"/>
    </source>
</evidence>
<evidence type="ECO:0000259" key="16">
    <source>
        <dbReference type="Pfam" id="PF02668"/>
    </source>
</evidence>
<protein>
    <recommendedName>
        <fullName evidence="5">trimethyllysine dioxygenase</fullName>
        <ecNumber evidence="5">1.14.11.8</ecNumber>
    </recommendedName>
    <alternativeName>
        <fullName evidence="12">Epsilon-trimethyllysine 2-oxoglutarate dioxygenase</fullName>
    </alternativeName>
    <alternativeName>
        <fullName evidence="11">TML hydroxylase</fullName>
    </alternativeName>
    <alternativeName>
        <fullName evidence="13">TML-alpha-ketoglutarate dioxygenase</fullName>
    </alternativeName>
</protein>
<accession>A0ABP0DDN2</accession>
<keyword evidence="10" id="KW-0408">Iron</keyword>
<evidence type="ECO:0000256" key="7">
    <source>
        <dbReference type="ARBA" id="ARBA00022873"/>
    </source>
</evidence>
<sequence length="461" mass="51790">MSLRFRLPAALSGSVFRAPVVVPGPAMFANAAAQWSRMSARKFVQRQTVRHFSGITVTATDRSVKIASSEAVKRAELPNFWLRDNCRCSCCVNQDTSQRNFDTFEIPADIRAAKVQADESGLHVVWSGDNHKSHYEWDFVRFYQNNDHRSPEPVAHHYWGSSIADSPPTVHFDAVMDSSSDQGIAQLTDFIRRYGFVFVEGTPFSDPAPTERLLERIAFIRVTHYGGFYDFVPDLAMADTAYTNLPLPAHTDTTYFTDPAGLQAFHLLSHHGPETSTQGSALGGASLLVDGFHAARILQEENPEDYDVLTRVRLPWHASGNQGITLSPDRRYPVLEVLDSQDQESPGAGVAGKRLNRVRWNNDDRGIVPFGGPDADGIDPVRWYNAARKWQAILKRPDVEFWTQLQPGKPLIFDNWRVLHGRSAFAGVRRMCGGYTARDDFISRWRNTNFPRDAVLRQVVG</sequence>
<evidence type="ECO:0000256" key="3">
    <source>
        <dbReference type="ARBA" id="ARBA00005022"/>
    </source>
</evidence>
<comment type="function">
    <text evidence="14">Converts trimethyllysine (TML) into hydroxytrimethyllysine (HTML).</text>
</comment>
<keyword evidence="6" id="KW-0479">Metal-binding</keyword>
<evidence type="ECO:0000313" key="19">
    <source>
        <dbReference type="Proteomes" id="UP001642502"/>
    </source>
</evidence>
<dbReference type="InterPro" id="IPR003819">
    <property type="entry name" value="TauD/TfdA-like"/>
</dbReference>
<evidence type="ECO:0000256" key="11">
    <source>
        <dbReference type="ARBA" id="ARBA00030363"/>
    </source>
</evidence>
<dbReference type="InterPro" id="IPR012776">
    <property type="entry name" value="Trimethyllysine_dOase"/>
</dbReference>
<comment type="cofactor">
    <cofactor evidence="1">
        <name>Fe(2+)</name>
        <dbReference type="ChEBI" id="CHEBI:29033"/>
    </cofactor>
</comment>
<evidence type="ECO:0000256" key="1">
    <source>
        <dbReference type="ARBA" id="ARBA00001954"/>
    </source>
</evidence>
<evidence type="ECO:0000259" key="17">
    <source>
        <dbReference type="Pfam" id="PF06155"/>
    </source>
</evidence>
<dbReference type="EMBL" id="CAWUON010000011">
    <property type="protein sequence ID" value="CAK7265270.1"/>
    <property type="molecule type" value="Genomic_DNA"/>
</dbReference>
<dbReference type="InterPro" id="IPR010376">
    <property type="entry name" value="GBBH-like_N"/>
</dbReference>
<dbReference type="Gene3D" id="3.60.130.10">
    <property type="entry name" value="Clavaminate synthase-like"/>
    <property type="match status" value="1"/>
</dbReference>
<proteinExistence type="inferred from homology"/>
<evidence type="ECO:0000256" key="14">
    <source>
        <dbReference type="ARBA" id="ARBA00046008"/>
    </source>
</evidence>
<dbReference type="PANTHER" id="PTHR10696:SF51">
    <property type="entry name" value="TRIMETHYLLYSINE DIOXYGENASE, MITOCHONDRIAL"/>
    <property type="match status" value="1"/>
</dbReference>
<keyword evidence="9" id="KW-0560">Oxidoreductase</keyword>
<dbReference type="NCBIfam" id="TIGR02410">
    <property type="entry name" value="carnitine_TMLD"/>
    <property type="match status" value="1"/>
</dbReference>
<keyword evidence="8" id="KW-0223">Dioxygenase</keyword>
<evidence type="ECO:0000256" key="15">
    <source>
        <dbReference type="ARBA" id="ARBA00049334"/>
    </source>
</evidence>
<dbReference type="Pfam" id="PF02668">
    <property type="entry name" value="TauD"/>
    <property type="match status" value="1"/>
</dbReference>
<comment type="similarity">
    <text evidence="4">Belongs to the gamma-BBH/TMLD family.</text>
</comment>
<gene>
    <name evidence="18" type="ORF">SEPCBS119000_001424</name>
</gene>
<keyword evidence="7" id="KW-0124">Carnitine biosynthesis</keyword>
<dbReference type="CDD" id="cd00250">
    <property type="entry name" value="CAS_like"/>
    <property type="match status" value="1"/>
</dbReference>
<dbReference type="InterPro" id="IPR050411">
    <property type="entry name" value="AlphaKG_dependent_hydroxylases"/>
</dbReference>
<reference evidence="18 19" key="1">
    <citation type="submission" date="2024-01" db="EMBL/GenBank/DDBJ databases">
        <authorList>
            <person name="Allen C."/>
            <person name="Tagirdzhanova G."/>
        </authorList>
    </citation>
    <scope>NUCLEOTIDE SEQUENCE [LARGE SCALE GENOMIC DNA]</scope>
    <source>
        <strain evidence="18 19">CBS 119000</strain>
    </source>
</reference>
<dbReference type="EC" id="1.14.11.8" evidence="5"/>
<evidence type="ECO:0000256" key="5">
    <source>
        <dbReference type="ARBA" id="ARBA00012267"/>
    </source>
</evidence>
<dbReference type="Gene3D" id="3.30.2020.30">
    <property type="match status" value="1"/>
</dbReference>
<dbReference type="InterPro" id="IPR042098">
    <property type="entry name" value="TauD-like_sf"/>
</dbReference>
<feature type="domain" description="TauD/TfdA-like" evidence="16">
    <location>
        <begin position="166"/>
        <end position="435"/>
    </location>
</feature>
<comment type="cofactor">
    <cofactor evidence="2">
        <name>L-ascorbate</name>
        <dbReference type="ChEBI" id="CHEBI:38290"/>
    </cofactor>
</comment>
<comment type="catalytic activity">
    <reaction evidence="15">
        <text>N(6),N(6),N(6)-trimethyl-L-lysine + 2-oxoglutarate + O2 = (3S)-3-hydroxy-N(6),N(6),N(6)-trimethyl-L-lysine + succinate + CO2</text>
        <dbReference type="Rhea" id="RHEA:14181"/>
        <dbReference type="ChEBI" id="CHEBI:15379"/>
        <dbReference type="ChEBI" id="CHEBI:16526"/>
        <dbReference type="ChEBI" id="CHEBI:16810"/>
        <dbReference type="ChEBI" id="CHEBI:30031"/>
        <dbReference type="ChEBI" id="CHEBI:58100"/>
        <dbReference type="ChEBI" id="CHEBI:141499"/>
        <dbReference type="EC" id="1.14.11.8"/>
    </reaction>
</comment>
<feature type="domain" description="Gamma-butyrobetaine hydroxylase-like N-terminal" evidence="17">
    <location>
        <begin position="57"/>
        <end position="140"/>
    </location>
</feature>
<evidence type="ECO:0000256" key="10">
    <source>
        <dbReference type="ARBA" id="ARBA00023004"/>
    </source>
</evidence>
<dbReference type="SUPFAM" id="SSF51197">
    <property type="entry name" value="Clavaminate synthase-like"/>
    <property type="match status" value="1"/>
</dbReference>
<evidence type="ECO:0000256" key="13">
    <source>
        <dbReference type="ARBA" id="ARBA00032283"/>
    </source>
</evidence>
<comment type="pathway">
    <text evidence="3">Amine and polyamine biosynthesis; carnitine biosynthesis.</text>
</comment>
<dbReference type="Pfam" id="PF06155">
    <property type="entry name" value="GBBH-like_N"/>
    <property type="match status" value="1"/>
</dbReference>
<evidence type="ECO:0000313" key="18">
    <source>
        <dbReference type="EMBL" id="CAK7265270.1"/>
    </source>
</evidence>
<evidence type="ECO:0000256" key="12">
    <source>
        <dbReference type="ARBA" id="ARBA00031778"/>
    </source>
</evidence>
<evidence type="ECO:0000256" key="4">
    <source>
        <dbReference type="ARBA" id="ARBA00008654"/>
    </source>
</evidence>
<dbReference type="InterPro" id="IPR038492">
    <property type="entry name" value="GBBH-like_N_sf"/>
</dbReference>